<protein>
    <submittedName>
        <fullName evidence="2">Hydroxypyruvate reductase</fullName>
        <ecNumber evidence="2">1.1.1.81</ecNumber>
    </submittedName>
</protein>
<dbReference type="InterPro" id="IPR039760">
    <property type="entry name" value="MOFRL_protein"/>
</dbReference>
<dbReference type="EMBL" id="CABN01000127">
    <property type="protein sequence ID" value="CBI00358.1"/>
    <property type="molecule type" value="Genomic_DNA"/>
</dbReference>
<dbReference type="InterPro" id="IPR037035">
    <property type="entry name" value="GK-like_C_sf"/>
</dbReference>
<keyword evidence="2" id="KW-0560">Oxidoreductase</keyword>
<dbReference type="EC" id="1.1.1.81" evidence="2"/>
<reference evidence="2" key="1">
    <citation type="submission" date="2009-10" db="EMBL/GenBank/DDBJ databases">
        <title>Diversity of trophic interactions inside an arsenic-rich microbial ecosystem.</title>
        <authorList>
            <person name="Bertin P.N."/>
            <person name="Heinrich-Salmeron A."/>
            <person name="Pelletier E."/>
            <person name="Goulhen-Chollet F."/>
            <person name="Arsene-Ploetze F."/>
            <person name="Gallien S."/>
            <person name="Calteau A."/>
            <person name="Vallenet D."/>
            <person name="Casiot C."/>
            <person name="Chane-Woon-Ming B."/>
            <person name="Giloteaux L."/>
            <person name="Barakat M."/>
            <person name="Bonnefoy V."/>
            <person name="Bruneel O."/>
            <person name="Chandler M."/>
            <person name="Cleiss J."/>
            <person name="Duran R."/>
            <person name="Elbaz-Poulichet F."/>
            <person name="Fonknechten N."/>
            <person name="Lauga B."/>
            <person name="Mornico D."/>
            <person name="Ortet P."/>
            <person name="Schaeffer C."/>
            <person name="Siguier P."/>
            <person name="Alexander Thil Smith A."/>
            <person name="Van Dorsselaer A."/>
            <person name="Weissenbach J."/>
            <person name="Medigue C."/>
            <person name="Le Paslier D."/>
        </authorList>
    </citation>
    <scope>NUCLEOTIDE SEQUENCE</scope>
</reference>
<dbReference type="GO" id="GO:0005737">
    <property type="term" value="C:cytoplasm"/>
    <property type="evidence" value="ECO:0007669"/>
    <property type="project" value="TreeGrafter"/>
</dbReference>
<evidence type="ECO:0000259" key="1">
    <source>
        <dbReference type="Pfam" id="PF05161"/>
    </source>
</evidence>
<dbReference type="Gene3D" id="3.40.1480.10">
    <property type="entry name" value="MOFRL domain"/>
    <property type="match status" value="1"/>
</dbReference>
<dbReference type="GO" id="GO:0008887">
    <property type="term" value="F:glycerate kinase activity"/>
    <property type="evidence" value="ECO:0007669"/>
    <property type="project" value="InterPro"/>
</dbReference>
<organism evidence="2">
    <name type="scientific">mine drainage metagenome</name>
    <dbReference type="NCBI Taxonomy" id="410659"/>
    <lineage>
        <taxon>unclassified sequences</taxon>
        <taxon>metagenomes</taxon>
        <taxon>ecological metagenomes</taxon>
    </lineage>
</organism>
<dbReference type="Pfam" id="PF05161">
    <property type="entry name" value="MOFRL"/>
    <property type="match status" value="1"/>
</dbReference>
<sequence length="213" mass="22764">MLDQFPASVRLFFERALSHSQLAENPAQCSSDPEWNDRSFCDVMLSSDDLAASAQRHAAALGFHTVLDNHCDDWNYADATQYLLNGLDGLRRGHPRCCLISVGEVTVQLSATPGAGGRNQQFALACAQHLQNSDQPIVVLSAGSDGIDGNTEAAGAMADPTTFARARALGLDPDNALNECNAYPIFTALGDTIFTGPTGNNLRDLRLLLSVEA</sequence>
<comment type="caution">
    <text evidence="2">The sequence shown here is derived from an EMBL/GenBank/DDBJ whole genome shotgun (WGS) entry which is preliminary data.</text>
</comment>
<dbReference type="AlphaFoldDB" id="E6PZJ9"/>
<feature type="domain" description="MOFRL" evidence="1">
    <location>
        <begin position="97"/>
        <end position="204"/>
    </location>
</feature>
<evidence type="ECO:0000313" key="2">
    <source>
        <dbReference type="EMBL" id="CBI00358.1"/>
    </source>
</evidence>
<dbReference type="PANTHER" id="PTHR12227">
    <property type="entry name" value="GLYCERATE KINASE"/>
    <property type="match status" value="1"/>
</dbReference>
<gene>
    <name evidence="2" type="ORF">CARN3_1376</name>
</gene>
<dbReference type="PANTHER" id="PTHR12227:SF0">
    <property type="entry name" value="GLYCERATE KINASE"/>
    <property type="match status" value="1"/>
</dbReference>
<proteinExistence type="predicted"/>
<name>E6PZJ9_9ZZZZ</name>
<accession>E6PZJ9</accession>
<keyword evidence="2" id="KW-0670">Pyruvate</keyword>
<dbReference type="InterPro" id="IPR007835">
    <property type="entry name" value="MOFRL"/>
</dbReference>
<dbReference type="SUPFAM" id="SSF82544">
    <property type="entry name" value="GckA/TtuD-like"/>
    <property type="match status" value="1"/>
</dbReference>
<dbReference type="GO" id="GO:0016618">
    <property type="term" value="F:hydroxypyruvate reductase [NAD(P)H] activity"/>
    <property type="evidence" value="ECO:0007669"/>
    <property type="project" value="UniProtKB-EC"/>
</dbReference>